<reference evidence="1" key="1">
    <citation type="journal article" date="2020" name="Stud. Mycol.">
        <title>101 Dothideomycetes genomes: a test case for predicting lifestyles and emergence of pathogens.</title>
        <authorList>
            <person name="Haridas S."/>
            <person name="Albert R."/>
            <person name="Binder M."/>
            <person name="Bloem J."/>
            <person name="Labutti K."/>
            <person name="Salamov A."/>
            <person name="Andreopoulos B."/>
            <person name="Baker S."/>
            <person name="Barry K."/>
            <person name="Bills G."/>
            <person name="Bluhm B."/>
            <person name="Cannon C."/>
            <person name="Castanera R."/>
            <person name="Culley D."/>
            <person name="Daum C."/>
            <person name="Ezra D."/>
            <person name="Gonzalez J."/>
            <person name="Henrissat B."/>
            <person name="Kuo A."/>
            <person name="Liang C."/>
            <person name="Lipzen A."/>
            <person name="Lutzoni F."/>
            <person name="Magnuson J."/>
            <person name="Mondo S."/>
            <person name="Nolan M."/>
            <person name="Ohm R."/>
            <person name="Pangilinan J."/>
            <person name="Park H.-J."/>
            <person name="Ramirez L."/>
            <person name="Alfaro M."/>
            <person name="Sun H."/>
            <person name="Tritt A."/>
            <person name="Yoshinaga Y."/>
            <person name="Zwiers L.-H."/>
            <person name="Turgeon B."/>
            <person name="Goodwin S."/>
            <person name="Spatafora J."/>
            <person name="Crous P."/>
            <person name="Grigoriev I."/>
        </authorList>
    </citation>
    <scope>NUCLEOTIDE SEQUENCE</scope>
    <source>
        <strain evidence="1">CBS 207.26</strain>
    </source>
</reference>
<protein>
    <recommendedName>
        <fullName evidence="3">Heterokaryon incompatibility domain-containing protein</fullName>
    </recommendedName>
</protein>
<dbReference type="Proteomes" id="UP000800200">
    <property type="component" value="Unassembled WGS sequence"/>
</dbReference>
<evidence type="ECO:0000313" key="2">
    <source>
        <dbReference type="Proteomes" id="UP000800200"/>
    </source>
</evidence>
<keyword evidence="2" id="KW-1185">Reference proteome</keyword>
<evidence type="ECO:0000313" key="1">
    <source>
        <dbReference type="EMBL" id="KAF2194769.1"/>
    </source>
</evidence>
<accession>A0A6A6EVG5</accession>
<organism evidence="1 2">
    <name type="scientific">Zopfia rhizophila CBS 207.26</name>
    <dbReference type="NCBI Taxonomy" id="1314779"/>
    <lineage>
        <taxon>Eukaryota</taxon>
        <taxon>Fungi</taxon>
        <taxon>Dikarya</taxon>
        <taxon>Ascomycota</taxon>
        <taxon>Pezizomycotina</taxon>
        <taxon>Dothideomycetes</taxon>
        <taxon>Dothideomycetes incertae sedis</taxon>
        <taxon>Zopfiaceae</taxon>
        <taxon>Zopfia</taxon>
    </lineage>
</organism>
<gene>
    <name evidence="1" type="ORF">K469DRAFT_686732</name>
</gene>
<evidence type="ECO:0008006" key="3">
    <source>
        <dbReference type="Google" id="ProtNLM"/>
    </source>
</evidence>
<name>A0A6A6EVG5_9PEZI</name>
<dbReference type="Pfam" id="PF26639">
    <property type="entry name" value="Het-6_barrel"/>
    <property type="match status" value="1"/>
</dbReference>
<dbReference type="InterPro" id="IPR052895">
    <property type="entry name" value="HetReg/Transcr_Mod"/>
</dbReference>
<proteinExistence type="predicted"/>
<dbReference type="EMBL" id="ML994611">
    <property type="protein sequence ID" value="KAF2194769.1"/>
    <property type="molecule type" value="Genomic_DNA"/>
</dbReference>
<dbReference type="PANTHER" id="PTHR24148">
    <property type="entry name" value="ANKYRIN REPEAT DOMAIN-CONTAINING PROTEIN 39 HOMOLOG-RELATED"/>
    <property type="match status" value="1"/>
</dbReference>
<dbReference type="OrthoDB" id="2157530at2759"/>
<dbReference type="AlphaFoldDB" id="A0A6A6EVG5"/>
<sequence>MDKANHFPFPDERRKWQAFQNLLRHTFWTRMWIIQELIVARSVVLLYGGQIIPWDIFAKIVKCFKTTDENSVSVLVLRDTFGGDRRSCRYGMDFVARLHHLREQYFENTLPALPYLLVECIQSQAGKTHDKLYALWGLSPSYSIAINDLYRNTTEYSLRMGCFALVSLAGVANRESKPGLPSWVPDLSNLPRLYPLDNAHRKYTVGGSSQMVVHLESDSIINIKGRLLDQIYLVDRNNPWTRNAALPGPELEALIQGSVDEHRCAEWMQWPWDFLRTVEDHYESIGRERYFCDKPLLEAFIRTSIGNDDNISFPASDKTIEVFELVLELIGFTESISEGHYSTLDDDRPNLTIDERLMIQRVPELMSRRSLGRQFALTKEGYIALVPDGAIEGDWVCVFQGSKVPYMLRSDGNEKNLPFFRLVGEVYVHSLMDGEYLERNKEDKLGWITLI</sequence>
<dbReference type="PANTHER" id="PTHR24148:SF73">
    <property type="entry name" value="HET DOMAIN PROTEIN (AFU_ORTHOLOGUE AFUA_8G01020)"/>
    <property type="match status" value="1"/>
</dbReference>